<evidence type="ECO:0000313" key="2">
    <source>
        <dbReference type="EMBL" id="SOC06303.1"/>
    </source>
</evidence>
<dbReference type="Pfam" id="PF13519">
    <property type="entry name" value="VWA_2"/>
    <property type="match status" value="1"/>
</dbReference>
<dbReference type="EMBL" id="OBMQ01000004">
    <property type="protein sequence ID" value="SOC06303.1"/>
    <property type="molecule type" value="Genomic_DNA"/>
</dbReference>
<dbReference type="Gene3D" id="3.40.50.410">
    <property type="entry name" value="von Willebrand factor, type A domain"/>
    <property type="match status" value="1"/>
</dbReference>
<dbReference type="InterPro" id="IPR036465">
    <property type="entry name" value="vWFA_dom_sf"/>
</dbReference>
<dbReference type="InterPro" id="IPR002035">
    <property type="entry name" value="VWF_A"/>
</dbReference>
<keyword evidence="3" id="KW-1185">Reference proteome</keyword>
<dbReference type="Proteomes" id="UP000219636">
    <property type="component" value="Unassembled WGS sequence"/>
</dbReference>
<accession>A0A285SJI7</accession>
<evidence type="ECO:0000259" key="1">
    <source>
        <dbReference type="Pfam" id="PF13519"/>
    </source>
</evidence>
<organism evidence="2 3">
    <name type="scientific">Ureibacillus xyleni</name>
    <dbReference type="NCBI Taxonomy" id="614648"/>
    <lineage>
        <taxon>Bacteria</taxon>
        <taxon>Bacillati</taxon>
        <taxon>Bacillota</taxon>
        <taxon>Bacilli</taxon>
        <taxon>Bacillales</taxon>
        <taxon>Caryophanaceae</taxon>
        <taxon>Ureibacillus</taxon>
    </lineage>
</organism>
<dbReference type="SUPFAM" id="SSF53300">
    <property type="entry name" value="vWA-like"/>
    <property type="match status" value="1"/>
</dbReference>
<proteinExistence type="predicted"/>
<gene>
    <name evidence="2" type="ORF">SAMN05880501_104239</name>
</gene>
<sequence length="455" mass="52222">MVSIYKQNEYVSGKYSITLLNVSAARMMRFNELLTFAKTLRNLCEEGEEILCGFTNLVGDIWAAFYKTNFTLEEQKNCNLHYKIIEKLITNQEYNNWKKLTQLDELLSIITTEFLVQRILTYFNSIIPPHVQHQKQYYTANPQAKNEVANQLLARDITILLNLSKGEALSLKKDIYEVTDMYGKHLNKLSIKEQLQLAKELQCNPTLKEIADLTGKLKPLVTKKQTLVEQDFAINNIHVGQELSKLIPMELAKFQYPKTRLDFLRRFSEFQTLQYDNNQPPKGKGPIVFCIDESSSMCSIKNECKAFSLALLMIAKKQKRDMVIIPFSDSLGEVQYFYKGHSSIEQLIDLCNSFLSGGTNFELPLRKSLEIISQSPFKKADILFLTDGSSFLTTNFIETFNQTKKQKSCECISIILTNYFNAVDLSIVERFSDKVIEVNDLFDATEAFSIGNSFL</sequence>
<evidence type="ECO:0000313" key="3">
    <source>
        <dbReference type="Proteomes" id="UP000219636"/>
    </source>
</evidence>
<feature type="domain" description="VWFA" evidence="1">
    <location>
        <begin position="287"/>
        <end position="388"/>
    </location>
</feature>
<dbReference type="PANTHER" id="PTHR36846">
    <property type="entry name" value="PROTEIN VIAA"/>
    <property type="match status" value="1"/>
</dbReference>
<dbReference type="GO" id="GO:0005829">
    <property type="term" value="C:cytosol"/>
    <property type="evidence" value="ECO:0007669"/>
    <property type="project" value="TreeGrafter"/>
</dbReference>
<dbReference type="OrthoDB" id="92417at2"/>
<dbReference type="PANTHER" id="PTHR36846:SF1">
    <property type="entry name" value="PROTEIN VIAA"/>
    <property type="match status" value="1"/>
</dbReference>
<reference evidence="3" key="1">
    <citation type="submission" date="2017-08" db="EMBL/GenBank/DDBJ databases">
        <authorList>
            <person name="Varghese N."/>
            <person name="Submissions S."/>
        </authorList>
    </citation>
    <scope>NUCLEOTIDE SEQUENCE [LARGE SCALE GENOMIC DNA]</scope>
    <source>
        <strain evidence="3">JC22</strain>
    </source>
</reference>
<protein>
    <submittedName>
        <fullName evidence="2">Uncharacterized protein with von Willebrand factor type A (VWA) domain</fullName>
    </submittedName>
</protein>
<dbReference type="AlphaFoldDB" id="A0A285SJI7"/>
<name>A0A285SJI7_9BACL</name>